<evidence type="ECO:0000313" key="4">
    <source>
        <dbReference type="Proteomes" id="UP001589838"/>
    </source>
</evidence>
<comment type="similarity">
    <text evidence="1">Belongs to the universal stress protein A family.</text>
</comment>
<protein>
    <submittedName>
        <fullName evidence="3">Universal stress protein</fullName>
    </submittedName>
</protein>
<sequence>MFKEIVVAIDGSVQSLRAADRAIELAKISRAYVYVVYAVDSTTSKADVLSTWNSLGITQERKKKFKSVEQCAEKEGVSYEVKIIRGEPANAIVNFAQEVEANLIVIGSRGLSQLQQLVLGSVSHKVLKRATCPVLVIK</sequence>
<dbReference type="PANTHER" id="PTHR46268:SF6">
    <property type="entry name" value="UNIVERSAL STRESS PROTEIN UP12"/>
    <property type="match status" value="1"/>
</dbReference>
<dbReference type="SUPFAM" id="SSF52402">
    <property type="entry name" value="Adenine nucleotide alpha hydrolases-like"/>
    <property type="match status" value="1"/>
</dbReference>
<name>A0ABV6KGA2_9BACI</name>
<organism evidence="3 4">
    <name type="scientific">Halalkalibacter kiskunsagensis</name>
    <dbReference type="NCBI Taxonomy" id="1548599"/>
    <lineage>
        <taxon>Bacteria</taxon>
        <taxon>Bacillati</taxon>
        <taxon>Bacillota</taxon>
        <taxon>Bacilli</taxon>
        <taxon>Bacillales</taxon>
        <taxon>Bacillaceae</taxon>
        <taxon>Halalkalibacter</taxon>
    </lineage>
</organism>
<dbReference type="CDD" id="cd00293">
    <property type="entry name" value="USP-like"/>
    <property type="match status" value="1"/>
</dbReference>
<dbReference type="Proteomes" id="UP001589838">
    <property type="component" value="Unassembled WGS sequence"/>
</dbReference>
<dbReference type="Pfam" id="PF00582">
    <property type="entry name" value="Usp"/>
    <property type="match status" value="1"/>
</dbReference>
<dbReference type="EMBL" id="JBHLUX010000073">
    <property type="protein sequence ID" value="MFC0472350.1"/>
    <property type="molecule type" value="Genomic_DNA"/>
</dbReference>
<proteinExistence type="inferred from homology"/>
<dbReference type="InterPro" id="IPR006016">
    <property type="entry name" value="UspA"/>
</dbReference>
<evidence type="ECO:0000256" key="1">
    <source>
        <dbReference type="ARBA" id="ARBA00008791"/>
    </source>
</evidence>
<dbReference type="InterPro" id="IPR006015">
    <property type="entry name" value="Universal_stress_UspA"/>
</dbReference>
<evidence type="ECO:0000259" key="2">
    <source>
        <dbReference type="Pfam" id="PF00582"/>
    </source>
</evidence>
<feature type="domain" description="UspA" evidence="2">
    <location>
        <begin position="1"/>
        <end position="138"/>
    </location>
</feature>
<dbReference type="PRINTS" id="PR01438">
    <property type="entry name" value="UNVRSLSTRESS"/>
</dbReference>
<accession>A0ABV6KGA2</accession>
<dbReference type="Gene3D" id="3.40.50.620">
    <property type="entry name" value="HUPs"/>
    <property type="match status" value="1"/>
</dbReference>
<dbReference type="PANTHER" id="PTHR46268">
    <property type="entry name" value="STRESS RESPONSE PROTEIN NHAX"/>
    <property type="match status" value="1"/>
</dbReference>
<keyword evidence="4" id="KW-1185">Reference proteome</keyword>
<dbReference type="RefSeq" id="WP_335963884.1">
    <property type="nucleotide sequence ID" value="NZ_JAXBLX010000067.1"/>
</dbReference>
<reference evidence="3 4" key="1">
    <citation type="submission" date="2024-09" db="EMBL/GenBank/DDBJ databases">
        <authorList>
            <person name="Sun Q."/>
            <person name="Mori K."/>
        </authorList>
    </citation>
    <scope>NUCLEOTIDE SEQUENCE [LARGE SCALE GENOMIC DNA]</scope>
    <source>
        <strain evidence="3 4">NCAIM B.02610</strain>
    </source>
</reference>
<gene>
    <name evidence="3" type="ORF">ACFFHM_18100</name>
</gene>
<comment type="caution">
    <text evidence="3">The sequence shown here is derived from an EMBL/GenBank/DDBJ whole genome shotgun (WGS) entry which is preliminary data.</text>
</comment>
<evidence type="ECO:0000313" key="3">
    <source>
        <dbReference type="EMBL" id="MFC0472350.1"/>
    </source>
</evidence>
<dbReference type="InterPro" id="IPR014729">
    <property type="entry name" value="Rossmann-like_a/b/a_fold"/>
</dbReference>